<dbReference type="AlphaFoldDB" id="A0A4R6YUZ6"/>
<evidence type="ECO:0000256" key="4">
    <source>
        <dbReference type="ARBA" id="ARBA00023065"/>
    </source>
</evidence>
<evidence type="ECO:0000256" key="6">
    <source>
        <dbReference type="ARBA" id="ARBA00023196"/>
    </source>
</evidence>
<dbReference type="GO" id="GO:0005886">
    <property type="term" value="C:plasma membrane"/>
    <property type="evidence" value="ECO:0007669"/>
    <property type="project" value="UniProtKB-SubCell"/>
</dbReference>
<evidence type="ECO:0000256" key="8">
    <source>
        <dbReference type="HAMAP-Rule" id="MF_01416"/>
    </source>
</evidence>
<keyword evidence="7 8" id="KW-0066">ATP synthesis</keyword>
<keyword evidence="4 8" id="KW-0406">Ion transport</keyword>
<accession>A0A4R6YUZ6</accession>
<evidence type="ECO:0000256" key="2">
    <source>
        <dbReference type="ARBA" id="ARBA00022448"/>
    </source>
</evidence>
<dbReference type="RefSeq" id="WP_133819305.1">
    <property type="nucleotide sequence ID" value="NZ_SNZH01000008.1"/>
</dbReference>
<dbReference type="Proteomes" id="UP000295293">
    <property type="component" value="Unassembled WGS sequence"/>
</dbReference>
<dbReference type="HAMAP" id="MF_01416">
    <property type="entry name" value="ATP_synth_delta_bact"/>
    <property type="match status" value="1"/>
</dbReference>
<comment type="similarity">
    <text evidence="8">Belongs to the ATPase delta chain family.</text>
</comment>
<dbReference type="PANTHER" id="PTHR11910">
    <property type="entry name" value="ATP SYNTHASE DELTA CHAIN"/>
    <property type="match status" value="1"/>
</dbReference>
<dbReference type="OrthoDB" id="9816221at2"/>
<evidence type="ECO:0000313" key="9">
    <source>
        <dbReference type="EMBL" id="TDR42483.1"/>
    </source>
</evidence>
<organism evidence="9 10">
    <name type="scientific">Tahibacter aquaticus</name>
    <dbReference type="NCBI Taxonomy" id="520092"/>
    <lineage>
        <taxon>Bacteria</taxon>
        <taxon>Pseudomonadati</taxon>
        <taxon>Pseudomonadota</taxon>
        <taxon>Gammaproteobacteria</taxon>
        <taxon>Lysobacterales</taxon>
        <taxon>Rhodanobacteraceae</taxon>
        <taxon>Tahibacter</taxon>
    </lineage>
</organism>
<evidence type="ECO:0000256" key="5">
    <source>
        <dbReference type="ARBA" id="ARBA00023136"/>
    </source>
</evidence>
<dbReference type="InterPro" id="IPR026015">
    <property type="entry name" value="ATP_synth_OSCP/delta_N_sf"/>
</dbReference>
<gene>
    <name evidence="8" type="primary">atpH</name>
    <name evidence="9" type="ORF">DFR29_10866</name>
</gene>
<dbReference type="SUPFAM" id="SSF47928">
    <property type="entry name" value="N-terminal domain of the delta subunit of the F1F0-ATP synthase"/>
    <property type="match status" value="1"/>
</dbReference>
<keyword evidence="8" id="KW-1003">Cell membrane</keyword>
<keyword evidence="6 8" id="KW-0139">CF(1)</keyword>
<reference evidence="9 10" key="1">
    <citation type="submission" date="2019-03" db="EMBL/GenBank/DDBJ databases">
        <title>Genomic Encyclopedia of Type Strains, Phase IV (KMG-IV): sequencing the most valuable type-strain genomes for metagenomic binning, comparative biology and taxonomic classification.</title>
        <authorList>
            <person name="Goeker M."/>
        </authorList>
    </citation>
    <scope>NUCLEOTIDE SEQUENCE [LARGE SCALE GENOMIC DNA]</scope>
    <source>
        <strain evidence="9 10">DSM 21667</strain>
    </source>
</reference>
<dbReference type="Gene3D" id="1.10.520.20">
    <property type="entry name" value="N-terminal domain of the delta subunit of the F1F0-ATP synthase"/>
    <property type="match status" value="1"/>
</dbReference>
<comment type="caution">
    <text evidence="9">The sequence shown here is derived from an EMBL/GenBank/DDBJ whole genome shotgun (WGS) entry which is preliminary data.</text>
</comment>
<evidence type="ECO:0000256" key="1">
    <source>
        <dbReference type="ARBA" id="ARBA00004370"/>
    </source>
</evidence>
<evidence type="ECO:0000313" key="10">
    <source>
        <dbReference type="Proteomes" id="UP000295293"/>
    </source>
</evidence>
<dbReference type="GO" id="GO:0045259">
    <property type="term" value="C:proton-transporting ATP synthase complex"/>
    <property type="evidence" value="ECO:0007669"/>
    <property type="project" value="UniProtKB-KW"/>
</dbReference>
<evidence type="ECO:0000256" key="7">
    <source>
        <dbReference type="ARBA" id="ARBA00023310"/>
    </source>
</evidence>
<dbReference type="GO" id="GO:0046933">
    <property type="term" value="F:proton-transporting ATP synthase activity, rotational mechanism"/>
    <property type="evidence" value="ECO:0007669"/>
    <property type="project" value="UniProtKB-UniRule"/>
</dbReference>
<keyword evidence="2 8" id="KW-0813">Transport</keyword>
<dbReference type="PRINTS" id="PR00125">
    <property type="entry name" value="ATPASEDELTA"/>
</dbReference>
<dbReference type="EMBL" id="SNZH01000008">
    <property type="protein sequence ID" value="TDR42483.1"/>
    <property type="molecule type" value="Genomic_DNA"/>
</dbReference>
<keyword evidence="5 8" id="KW-0472">Membrane</keyword>
<keyword evidence="10" id="KW-1185">Reference proteome</keyword>
<comment type="function">
    <text evidence="8">F(1)F(0) ATP synthase produces ATP from ADP in the presence of a proton or sodium gradient. F-type ATPases consist of two structural domains, F(1) containing the extramembraneous catalytic core and F(0) containing the membrane proton channel, linked together by a central stalk and a peripheral stalk. During catalysis, ATP synthesis in the catalytic domain of F(1) is coupled via a rotary mechanism of the central stalk subunits to proton translocation.</text>
</comment>
<sequence length="177" mass="18451">MSSAESLARPYARAAFDLARESNALAEWSSKLQFAASVARDAQVQTLIGNPAFGGEKLIGLFLPQGEKADSAFANFVATLAANRRLPILADVADGFAALKRADDGVLKVTVRAAVALEAAQAEALKAALAKRFGRQIELSSVIDEAVIGGAIIDAGDTVIDGSVRGRLERLAQSLAN</sequence>
<dbReference type="InterPro" id="IPR000711">
    <property type="entry name" value="ATPase_OSCP/dsu"/>
</dbReference>
<comment type="subcellular location">
    <subcellularLocation>
        <location evidence="8">Cell membrane</location>
        <topology evidence="8">Peripheral membrane protein</topology>
    </subcellularLocation>
    <subcellularLocation>
        <location evidence="1">Membrane</location>
    </subcellularLocation>
</comment>
<protein>
    <recommendedName>
        <fullName evidence="8">ATP synthase subunit delta</fullName>
    </recommendedName>
    <alternativeName>
        <fullName evidence="8">ATP synthase F(1) sector subunit delta</fullName>
    </alternativeName>
    <alternativeName>
        <fullName evidence="8">F-type ATPase subunit delta</fullName>
        <shortName evidence="8">F-ATPase subunit delta</shortName>
    </alternativeName>
</protein>
<keyword evidence="3 8" id="KW-0375">Hydrogen ion transport</keyword>
<comment type="function">
    <text evidence="8">This protein is part of the stalk that links CF(0) to CF(1). It either transmits conformational changes from CF(0) to CF(1) or is implicated in proton conduction.</text>
</comment>
<dbReference type="Pfam" id="PF00213">
    <property type="entry name" value="OSCP"/>
    <property type="match status" value="1"/>
</dbReference>
<dbReference type="NCBIfam" id="NF004402">
    <property type="entry name" value="PRK05758.2-2"/>
    <property type="match status" value="1"/>
</dbReference>
<dbReference type="NCBIfam" id="TIGR01145">
    <property type="entry name" value="ATP_synt_delta"/>
    <property type="match status" value="1"/>
</dbReference>
<name>A0A4R6YUZ6_9GAMM</name>
<proteinExistence type="inferred from homology"/>
<evidence type="ECO:0000256" key="3">
    <source>
        <dbReference type="ARBA" id="ARBA00022781"/>
    </source>
</evidence>